<dbReference type="EMBL" id="JAIWYP010000011">
    <property type="protein sequence ID" value="KAH3737001.1"/>
    <property type="molecule type" value="Genomic_DNA"/>
</dbReference>
<feature type="domain" description="RNase H type-1" evidence="1">
    <location>
        <begin position="1"/>
        <end position="62"/>
    </location>
</feature>
<dbReference type="AlphaFoldDB" id="A0A9D4D301"/>
<dbReference type="GO" id="GO:0003676">
    <property type="term" value="F:nucleic acid binding"/>
    <property type="evidence" value="ECO:0007669"/>
    <property type="project" value="InterPro"/>
</dbReference>
<dbReference type="GO" id="GO:0004523">
    <property type="term" value="F:RNA-DNA hybrid ribonuclease activity"/>
    <property type="evidence" value="ECO:0007669"/>
    <property type="project" value="InterPro"/>
</dbReference>
<evidence type="ECO:0000259" key="1">
    <source>
        <dbReference type="PROSITE" id="PS50879"/>
    </source>
</evidence>
<dbReference type="InterPro" id="IPR036397">
    <property type="entry name" value="RNaseH_sf"/>
</dbReference>
<name>A0A9D4D301_DREPO</name>
<dbReference type="SUPFAM" id="SSF53098">
    <property type="entry name" value="Ribonuclease H-like"/>
    <property type="match status" value="1"/>
</dbReference>
<evidence type="ECO:0000313" key="3">
    <source>
        <dbReference type="Proteomes" id="UP000828390"/>
    </source>
</evidence>
<protein>
    <recommendedName>
        <fullName evidence="1">RNase H type-1 domain-containing protein</fullName>
    </recommendedName>
</protein>
<gene>
    <name evidence="2" type="ORF">DPMN_043577</name>
</gene>
<keyword evidence="3" id="KW-1185">Reference proteome</keyword>
<reference evidence="2" key="1">
    <citation type="journal article" date="2019" name="bioRxiv">
        <title>The Genome of the Zebra Mussel, Dreissena polymorpha: A Resource for Invasive Species Research.</title>
        <authorList>
            <person name="McCartney M.A."/>
            <person name="Auch B."/>
            <person name="Kono T."/>
            <person name="Mallez S."/>
            <person name="Zhang Y."/>
            <person name="Obille A."/>
            <person name="Becker A."/>
            <person name="Abrahante J.E."/>
            <person name="Garbe J."/>
            <person name="Badalamenti J.P."/>
            <person name="Herman A."/>
            <person name="Mangelson H."/>
            <person name="Liachko I."/>
            <person name="Sullivan S."/>
            <person name="Sone E.D."/>
            <person name="Koren S."/>
            <person name="Silverstein K.A.T."/>
            <person name="Beckman K.B."/>
            <person name="Gohl D.M."/>
        </authorList>
    </citation>
    <scope>NUCLEOTIDE SEQUENCE</scope>
    <source>
        <strain evidence="2">Duluth1</strain>
        <tissue evidence="2">Whole animal</tissue>
    </source>
</reference>
<dbReference type="PROSITE" id="PS50879">
    <property type="entry name" value="RNASE_H_1"/>
    <property type="match status" value="1"/>
</dbReference>
<comment type="caution">
    <text evidence="2">The sequence shown here is derived from an EMBL/GenBank/DDBJ whole genome shotgun (WGS) entry which is preliminary data.</text>
</comment>
<dbReference type="InterPro" id="IPR012337">
    <property type="entry name" value="RNaseH-like_sf"/>
</dbReference>
<dbReference type="InterPro" id="IPR002156">
    <property type="entry name" value="RNaseH_domain"/>
</dbReference>
<accession>A0A9D4D301</accession>
<evidence type="ECO:0000313" key="2">
    <source>
        <dbReference type="EMBL" id="KAH3737001.1"/>
    </source>
</evidence>
<proteinExistence type="predicted"/>
<sequence>MSSLESIKNRNSRYRPDILTDILELHQQCLDKSFKVTLVWCPADVNISGNEQADRGAKEGLLRGAVDAREPLAPTEIYSPRVCTDLEKCLKIKFYLEKCLQK</sequence>
<dbReference type="Proteomes" id="UP000828390">
    <property type="component" value="Unassembled WGS sequence"/>
</dbReference>
<organism evidence="2 3">
    <name type="scientific">Dreissena polymorpha</name>
    <name type="common">Zebra mussel</name>
    <name type="synonym">Mytilus polymorpha</name>
    <dbReference type="NCBI Taxonomy" id="45954"/>
    <lineage>
        <taxon>Eukaryota</taxon>
        <taxon>Metazoa</taxon>
        <taxon>Spiralia</taxon>
        <taxon>Lophotrochozoa</taxon>
        <taxon>Mollusca</taxon>
        <taxon>Bivalvia</taxon>
        <taxon>Autobranchia</taxon>
        <taxon>Heteroconchia</taxon>
        <taxon>Euheterodonta</taxon>
        <taxon>Imparidentia</taxon>
        <taxon>Neoheterodontei</taxon>
        <taxon>Myida</taxon>
        <taxon>Dreissenoidea</taxon>
        <taxon>Dreissenidae</taxon>
        <taxon>Dreissena</taxon>
    </lineage>
</organism>
<dbReference type="Gene3D" id="3.30.420.10">
    <property type="entry name" value="Ribonuclease H-like superfamily/Ribonuclease H"/>
    <property type="match status" value="1"/>
</dbReference>
<reference evidence="2" key="2">
    <citation type="submission" date="2020-11" db="EMBL/GenBank/DDBJ databases">
        <authorList>
            <person name="McCartney M.A."/>
            <person name="Auch B."/>
            <person name="Kono T."/>
            <person name="Mallez S."/>
            <person name="Becker A."/>
            <person name="Gohl D.M."/>
            <person name="Silverstein K.A.T."/>
            <person name="Koren S."/>
            <person name="Bechman K.B."/>
            <person name="Herman A."/>
            <person name="Abrahante J.E."/>
            <person name="Garbe J."/>
        </authorList>
    </citation>
    <scope>NUCLEOTIDE SEQUENCE</scope>
    <source>
        <strain evidence="2">Duluth1</strain>
        <tissue evidence="2">Whole animal</tissue>
    </source>
</reference>